<dbReference type="EMBL" id="CP022932">
    <property type="protein sequence ID" value="ASV33057.1"/>
    <property type="molecule type" value="Genomic_DNA"/>
</dbReference>
<organism evidence="2 3">
    <name type="scientific">Candidatus Williamhamiltonella defendens</name>
    <dbReference type="NCBI Taxonomy" id="138072"/>
    <lineage>
        <taxon>Bacteria</taxon>
        <taxon>Pseudomonadati</taxon>
        <taxon>Pseudomonadota</taxon>
        <taxon>Gammaproteobacteria</taxon>
        <taxon>Enterobacterales</taxon>
        <taxon>Enterobacteriaceae</taxon>
        <taxon>aphid secondary symbionts</taxon>
        <taxon>Candidatus Williamhamiltonella</taxon>
    </lineage>
</organism>
<proteinExistence type="predicted"/>
<gene>
    <name evidence="2" type="ORF">CJJ18_01830</name>
</gene>
<evidence type="ECO:0000313" key="2">
    <source>
        <dbReference type="EMBL" id="ASV33057.1"/>
    </source>
</evidence>
<dbReference type="AlphaFoldDB" id="A0AAC9YF81"/>
<name>A0AAC9YF81_9ENTR</name>
<protein>
    <submittedName>
        <fullName evidence="2">Uncharacterized protein</fullName>
    </submittedName>
</protein>
<feature type="region of interest" description="Disordered" evidence="1">
    <location>
        <begin position="1"/>
        <end position="24"/>
    </location>
</feature>
<reference evidence="2" key="1">
    <citation type="submission" date="2017-08" db="EMBL/GenBank/DDBJ databases">
        <title>Genome sequence of Candidatus Hamiltonella defensa from Acyrthosiphon pisum strain MI47.</title>
        <authorList>
            <person name="Patel V.A."/>
            <person name="Chevignon G."/>
            <person name="Russell J.A."/>
            <person name="Oliver K.M."/>
        </authorList>
    </citation>
    <scope>NUCLEOTIDE SEQUENCE</scope>
    <source>
        <strain evidence="2">MI47</strain>
    </source>
</reference>
<sequence>MSESLISRSPFGKPGRPKRANSGYGESRDILWLCRALKNAFSLKQVKIYTGLSEDSLNKFLH</sequence>
<evidence type="ECO:0000313" key="3">
    <source>
        <dbReference type="Proteomes" id="UP000792865"/>
    </source>
</evidence>
<evidence type="ECO:0000256" key="1">
    <source>
        <dbReference type="SAM" id="MobiDB-lite"/>
    </source>
</evidence>
<accession>A0AAC9YF81</accession>
<dbReference type="Proteomes" id="UP000792865">
    <property type="component" value="Chromosome"/>
</dbReference>